<reference evidence="2 3" key="1">
    <citation type="submission" date="2018-06" db="EMBL/GenBank/DDBJ databases">
        <authorList>
            <consortium name="Pathogen Informatics"/>
            <person name="Doyle S."/>
        </authorList>
    </citation>
    <scope>NUCLEOTIDE SEQUENCE [LARGE SCALE GENOMIC DNA]</scope>
    <source>
        <strain evidence="2 3">NCTC12022</strain>
    </source>
</reference>
<dbReference type="InterPro" id="IPR025197">
    <property type="entry name" value="DUF4116"/>
</dbReference>
<evidence type="ECO:0000313" key="2">
    <source>
        <dbReference type="EMBL" id="SPX61917.1"/>
    </source>
</evidence>
<accession>A0A2X1QUJ7</accession>
<dbReference type="AlphaFoldDB" id="A0A2X1QUJ7"/>
<feature type="domain" description="DUF4116" evidence="1">
    <location>
        <begin position="1"/>
        <end position="44"/>
    </location>
</feature>
<dbReference type="RefSeq" id="WP_218563836.1">
    <property type="nucleotide sequence ID" value="NZ_UASS01000028.1"/>
</dbReference>
<gene>
    <name evidence="2" type="ORF">NCTC12022_02673</name>
</gene>
<dbReference type="EMBL" id="UASS01000028">
    <property type="protein sequence ID" value="SPX61917.1"/>
    <property type="molecule type" value="Genomic_DNA"/>
</dbReference>
<sequence>MAAVAQSRLTLEYASETLKNDRDFLLAAVAKNGWTLEYASETLKDDREVVLAAVAQNRWALQYASETLKDDREVVLAAVAQNRLALQYASETLKDDELLQKVQKLQEGVNPAAFLALNPLKNKLKQETNSERKKAAEIMIYAMEDAIVEYYKGKDKNKFNQDVAQAISTALPVLEQQTGWKKVIDAVVNAVMNFICPKIAEQSQGKPTYRSFFFANPNPAAKEIEDVEQNISKSL</sequence>
<name>A0A2X1QUJ7_9GAMM</name>
<feature type="domain" description="DUF4116" evidence="1">
    <location>
        <begin position="46"/>
        <end position="94"/>
    </location>
</feature>
<protein>
    <recommendedName>
        <fullName evidence="1">DUF4116 domain-containing protein</fullName>
    </recommendedName>
</protein>
<dbReference type="Proteomes" id="UP000251942">
    <property type="component" value="Unassembled WGS sequence"/>
</dbReference>
<proteinExistence type="predicted"/>
<dbReference type="Pfam" id="PF13475">
    <property type="entry name" value="DUF4116"/>
    <property type="match status" value="2"/>
</dbReference>
<evidence type="ECO:0000313" key="3">
    <source>
        <dbReference type="Proteomes" id="UP000251942"/>
    </source>
</evidence>
<evidence type="ECO:0000259" key="1">
    <source>
        <dbReference type="Pfam" id="PF13475"/>
    </source>
</evidence>
<organism evidence="2 3">
    <name type="scientific">Legionella feeleii</name>
    <dbReference type="NCBI Taxonomy" id="453"/>
    <lineage>
        <taxon>Bacteria</taxon>
        <taxon>Pseudomonadati</taxon>
        <taxon>Pseudomonadota</taxon>
        <taxon>Gammaproteobacteria</taxon>
        <taxon>Legionellales</taxon>
        <taxon>Legionellaceae</taxon>
        <taxon>Legionella</taxon>
    </lineage>
</organism>